<proteinExistence type="predicted"/>
<name>A0ABR9V7Y5_9CYAN</name>
<gene>
    <name evidence="1" type="ORF">IQ227_00790</name>
</gene>
<keyword evidence="2" id="KW-1185">Reference proteome</keyword>
<comment type="caution">
    <text evidence="1">The sequence shown here is derived from an EMBL/GenBank/DDBJ whole genome shotgun (WGS) entry which is preliminary data.</text>
</comment>
<dbReference type="Gene3D" id="1.10.260.40">
    <property type="entry name" value="lambda repressor-like DNA-binding domains"/>
    <property type="match status" value="1"/>
</dbReference>
<dbReference type="Proteomes" id="UP000606776">
    <property type="component" value="Unassembled WGS sequence"/>
</dbReference>
<dbReference type="EMBL" id="JADEWB010000002">
    <property type="protein sequence ID" value="MBE9234607.1"/>
    <property type="molecule type" value="Genomic_DNA"/>
</dbReference>
<dbReference type="InterPro" id="IPR010982">
    <property type="entry name" value="Lambda_DNA-bd_dom_sf"/>
</dbReference>
<evidence type="ECO:0000313" key="1">
    <source>
        <dbReference type="EMBL" id="MBE9234607.1"/>
    </source>
</evidence>
<accession>A0ABR9V7Y5</accession>
<reference evidence="1 2" key="1">
    <citation type="submission" date="2020-10" db="EMBL/GenBank/DDBJ databases">
        <authorList>
            <person name="Castelo-Branco R."/>
            <person name="Eusebio N."/>
            <person name="Adriana R."/>
            <person name="Vieira A."/>
            <person name="Brugerolle De Fraissinette N."/>
            <person name="Rezende De Castro R."/>
            <person name="Schneider M.P."/>
            <person name="Vasconcelos V."/>
            <person name="Leao P.N."/>
        </authorList>
    </citation>
    <scope>NUCLEOTIDE SEQUENCE [LARGE SCALE GENOMIC DNA]</scope>
    <source>
        <strain evidence="1 2">LEGE 00250</strain>
    </source>
</reference>
<dbReference type="RefSeq" id="WP_193941208.1">
    <property type="nucleotide sequence ID" value="NZ_JADEWB010000002.1"/>
</dbReference>
<sequence length="136" mass="15529">MIRTIDRNVYSQLLAKVAPKIIETEAEYQSALQEVERLLFNKNRTTEEDALYDLLVMLVEKYETENHPLEPAKAVQILQHLMEERGMNEADLLNILGLKEGDQEIVNAILKGDCNINAEQAEVLGKYFHVPSSLFV</sequence>
<evidence type="ECO:0000313" key="2">
    <source>
        <dbReference type="Proteomes" id="UP000606776"/>
    </source>
</evidence>
<organism evidence="1 2">
    <name type="scientific">Sphaerospermopsis aphanizomenoides LEGE 00250</name>
    <dbReference type="NCBI Taxonomy" id="2777972"/>
    <lineage>
        <taxon>Bacteria</taxon>
        <taxon>Bacillati</taxon>
        <taxon>Cyanobacteriota</taxon>
        <taxon>Cyanophyceae</taxon>
        <taxon>Nostocales</taxon>
        <taxon>Aphanizomenonaceae</taxon>
        <taxon>Sphaerospermopsis</taxon>
        <taxon>Sphaerospermopsis aphanizomenoides</taxon>
    </lineage>
</organism>
<protein>
    <submittedName>
        <fullName evidence="1">Transcriptional regulator</fullName>
    </submittedName>
</protein>